<feature type="transmembrane region" description="Helical" evidence="2">
    <location>
        <begin position="161"/>
        <end position="180"/>
    </location>
</feature>
<dbReference type="Proteomes" id="UP000076038">
    <property type="component" value="Chromosome"/>
</dbReference>
<protein>
    <recommendedName>
        <fullName evidence="7">Alpha/beta-hydrolase catalytic domain-containing protein</fullName>
    </recommendedName>
</protein>
<keyword evidence="2" id="KW-0812">Transmembrane</keyword>
<dbReference type="KEGG" id="rhs:A3Q41_03525"/>
<feature type="transmembrane region" description="Helical" evidence="2">
    <location>
        <begin position="55"/>
        <end position="74"/>
    </location>
</feature>
<feature type="domain" description="Alpha/beta-hydrolase N-terminal" evidence="4">
    <location>
        <begin position="45"/>
        <end position="231"/>
    </location>
</feature>
<evidence type="ECO:0000313" key="5">
    <source>
        <dbReference type="EMBL" id="AMY24813.1"/>
    </source>
</evidence>
<evidence type="ECO:0000256" key="2">
    <source>
        <dbReference type="SAM" id="Phobius"/>
    </source>
</evidence>
<name>A0A143QNR4_RHOFA</name>
<evidence type="ECO:0000259" key="3">
    <source>
        <dbReference type="Pfam" id="PF10081"/>
    </source>
</evidence>
<dbReference type="EMBL" id="CP015220">
    <property type="protein sequence ID" value="AMY24813.1"/>
    <property type="molecule type" value="Genomic_DNA"/>
</dbReference>
<evidence type="ECO:0008006" key="7">
    <source>
        <dbReference type="Google" id="ProtNLM"/>
    </source>
</evidence>
<reference evidence="5 6" key="1">
    <citation type="journal article" date="2016" name="Genome Announc.">
        <title>Complete Genome and Plasmid Sequences for Rhodococcus fascians D188 and Draft Sequences for Rhodococcus Isolates PBTS 1 and PBTS 2.</title>
        <authorList>
            <person name="Stamler R.A."/>
            <person name="Vereecke D."/>
            <person name="Zhang Y."/>
            <person name="Schilkey F."/>
            <person name="Devitt N."/>
            <person name="Randall J.J."/>
        </authorList>
    </citation>
    <scope>NUCLEOTIDE SEQUENCE [LARGE SCALE GENOMIC DNA]</scope>
    <source>
        <strain evidence="5 6">PBTS2</strain>
    </source>
</reference>
<dbReference type="InterPro" id="IPR027787">
    <property type="entry name" value="Alpha/beta-hydrolase_catalytic"/>
</dbReference>
<dbReference type="Pfam" id="PF10081">
    <property type="entry name" value="Abhydrolase_9"/>
    <property type="match status" value="2"/>
</dbReference>
<accession>A0A143QNR4</accession>
<keyword evidence="2" id="KW-1133">Transmembrane helix</keyword>
<dbReference type="RefSeq" id="WP_048318237.1">
    <property type="nucleotide sequence ID" value="NZ_CP015220.1"/>
</dbReference>
<feature type="transmembrane region" description="Helical" evidence="2">
    <location>
        <begin position="125"/>
        <end position="149"/>
    </location>
</feature>
<dbReference type="Pfam" id="PF15420">
    <property type="entry name" value="Abhydrolase_9_N"/>
    <property type="match status" value="1"/>
</dbReference>
<evidence type="ECO:0000313" key="6">
    <source>
        <dbReference type="Proteomes" id="UP000076038"/>
    </source>
</evidence>
<gene>
    <name evidence="5" type="ORF">A3Q41_03525</name>
</gene>
<dbReference type="OrthoDB" id="4397445at2"/>
<dbReference type="InterPro" id="IPR027788">
    <property type="entry name" value="Alpha/beta-hydrolase_N_dom"/>
</dbReference>
<dbReference type="AlphaFoldDB" id="A0A143QNR4"/>
<feature type="transmembrane region" description="Helical" evidence="2">
    <location>
        <begin position="86"/>
        <end position="105"/>
    </location>
</feature>
<feature type="domain" description="Alpha/beta-hydrolase catalytic" evidence="3">
    <location>
        <begin position="237"/>
        <end position="383"/>
    </location>
</feature>
<proteinExistence type="predicted"/>
<evidence type="ECO:0000259" key="4">
    <source>
        <dbReference type="Pfam" id="PF15420"/>
    </source>
</evidence>
<feature type="domain" description="Alpha/beta-hydrolase catalytic" evidence="3">
    <location>
        <begin position="391"/>
        <end position="460"/>
    </location>
</feature>
<reference evidence="6" key="2">
    <citation type="submission" date="2016-04" db="EMBL/GenBank/DDBJ databases">
        <title>Complete Genome and Plasmid Sequences for Rhodococcus fascians D188 and Draft Sequences for Rhodococcus spp. Isolates PBTS 1 and PBTS 2.</title>
        <authorList>
            <person name="Stamer R."/>
            <person name="Vereecke D."/>
            <person name="Zhang Y."/>
            <person name="Schilkey F."/>
            <person name="Devitt N."/>
            <person name="Randall J."/>
        </authorList>
    </citation>
    <scope>NUCLEOTIDE SEQUENCE [LARGE SCALE GENOMIC DNA]</scope>
    <source>
        <strain evidence="6">PBTS2</strain>
    </source>
</reference>
<dbReference type="ESTHER" id="9noca-a0a143qnr4">
    <property type="family name" value="Abhydrolase_9"/>
</dbReference>
<sequence>MSTTAIPDRGVETPVASDVLLPNHIRLPRLGTSVSVAAAVAISSAPSLLPRSAVTAALFTGIMVALALTVVWAGRRVFGPRRPASLRLRAWTVVAAALISSVALASNMHWQNRLRAAMDVEPVSWSYAVDVAGGALCVALVLCGAGDALRRICSTLGRNRCVALLVTVAALLYTLAVPFVRSTLSASYSASNSAMDDAVAAPTSETRSGGPGSSAPWRTLGREGRAFASGGQDLDTVRTYVGLESAATPDERVALAVSEMERAGAFERSVVVVAIPTGSGWVDENAITGAERTFGGDVATVAVQYSDKPSWATFLFAEDDARRSANAVVRAVATRAAAEPTTPKVVVYGQSLGSVAGSDAYLAVQQNISSLCGAVWAGPPAGSVDTDGAAVLANSSDPVARWSLDLLWSPPDTTTFTIDAPRPPWLPVVGFLQTSVDLLAALDVTSGHGHRYGTDQGEAMARCR</sequence>
<keyword evidence="2" id="KW-0472">Membrane</keyword>
<dbReference type="PATRIC" id="fig|1653479.3.peg.3575"/>
<organism evidence="5 6">
    <name type="scientific">Rhodococcoides fascians</name>
    <name type="common">Rhodococcus fascians</name>
    <dbReference type="NCBI Taxonomy" id="1828"/>
    <lineage>
        <taxon>Bacteria</taxon>
        <taxon>Bacillati</taxon>
        <taxon>Actinomycetota</taxon>
        <taxon>Actinomycetes</taxon>
        <taxon>Mycobacteriales</taxon>
        <taxon>Nocardiaceae</taxon>
        <taxon>Rhodococcoides</taxon>
    </lineage>
</organism>
<evidence type="ECO:0000256" key="1">
    <source>
        <dbReference type="SAM" id="MobiDB-lite"/>
    </source>
</evidence>
<feature type="region of interest" description="Disordered" evidence="1">
    <location>
        <begin position="199"/>
        <end position="219"/>
    </location>
</feature>
<keyword evidence="6" id="KW-1185">Reference proteome</keyword>